<dbReference type="Pfam" id="PF13359">
    <property type="entry name" value="DDE_Tnp_4"/>
    <property type="match status" value="1"/>
</dbReference>
<keyword evidence="4" id="KW-0540">Nuclease</keyword>
<comment type="caution">
    <text evidence="9">The sequence shown here is derived from an EMBL/GenBank/DDBJ whole genome shotgun (WGS) entry which is preliminary data.</text>
</comment>
<gene>
    <name evidence="9" type="ORF">Slati_0986800</name>
</gene>
<dbReference type="AlphaFoldDB" id="A0AAW2XW99"/>
<dbReference type="PANTHER" id="PTHR22930">
    <property type="match status" value="1"/>
</dbReference>
<comment type="cofactor">
    <cofactor evidence="1">
        <name>a divalent metal cation</name>
        <dbReference type="ChEBI" id="CHEBI:60240"/>
    </cofactor>
</comment>
<evidence type="ECO:0000256" key="6">
    <source>
        <dbReference type="ARBA" id="ARBA00022801"/>
    </source>
</evidence>
<organism evidence="9">
    <name type="scientific">Sesamum latifolium</name>
    <dbReference type="NCBI Taxonomy" id="2727402"/>
    <lineage>
        <taxon>Eukaryota</taxon>
        <taxon>Viridiplantae</taxon>
        <taxon>Streptophyta</taxon>
        <taxon>Embryophyta</taxon>
        <taxon>Tracheophyta</taxon>
        <taxon>Spermatophyta</taxon>
        <taxon>Magnoliopsida</taxon>
        <taxon>eudicotyledons</taxon>
        <taxon>Gunneridae</taxon>
        <taxon>Pentapetalae</taxon>
        <taxon>asterids</taxon>
        <taxon>lamiids</taxon>
        <taxon>Lamiales</taxon>
        <taxon>Pedaliaceae</taxon>
        <taxon>Sesamum</taxon>
    </lineage>
</organism>
<evidence type="ECO:0000256" key="1">
    <source>
        <dbReference type="ARBA" id="ARBA00001968"/>
    </source>
</evidence>
<evidence type="ECO:0000256" key="7">
    <source>
        <dbReference type="ARBA" id="ARBA00023242"/>
    </source>
</evidence>
<keyword evidence="7" id="KW-0539">Nucleus</keyword>
<evidence type="ECO:0000256" key="3">
    <source>
        <dbReference type="ARBA" id="ARBA00006958"/>
    </source>
</evidence>
<dbReference type="PANTHER" id="PTHR22930:SF262">
    <property type="entry name" value="MYB_SANT-LIKE DOMAIN, HARBINGER TRANSPOSASE-DERIVED NUCLEASE DOMAIN PROTEIN-RELATED"/>
    <property type="match status" value="1"/>
</dbReference>
<evidence type="ECO:0000256" key="4">
    <source>
        <dbReference type="ARBA" id="ARBA00022722"/>
    </source>
</evidence>
<dbReference type="GO" id="GO:0005634">
    <property type="term" value="C:nucleus"/>
    <property type="evidence" value="ECO:0007669"/>
    <property type="project" value="UniProtKB-SubCell"/>
</dbReference>
<dbReference type="GO" id="GO:0046872">
    <property type="term" value="F:metal ion binding"/>
    <property type="evidence" value="ECO:0007669"/>
    <property type="project" value="UniProtKB-KW"/>
</dbReference>
<keyword evidence="5" id="KW-0479">Metal-binding</keyword>
<evidence type="ECO:0000256" key="5">
    <source>
        <dbReference type="ARBA" id="ARBA00022723"/>
    </source>
</evidence>
<dbReference type="GO" id="GO:0004518">
    <property type="term" value="F:nuclease activity"/>
    <property type="evidence" value="ECO:0007669"/>
    <property type="project" value="UniProtKB-KW"/>
</dbReference>
<reference evidence="9" key="1">
    <citation type="submission" date="2020-06" db="EMBL/GenBank/DDBJ databases">
        <authorList>
            <person name="Li T."/>
            <person name="Hu X."/>
            <person name="Zhang T."/>
            <person name="Song X."/>
            <person name="Zhang H."/>
            <person name="Dai N."/>
            <person name="Sheng W."/>
            <person name="Hou X."/>
            <person name="Wei L."/>
        </authorList>
    </citation>
    <scope>NUCLEOTIDE SEQUENCE</scope>
    <source>
        <strain evidence="9">KEN1</strain>
        <tissue evidence="9">Leaf</tissue>
    </source>
</reference>
<evidence type="ECO:0000313" key="9">
    <source>
        <dbReference type="EMBL" id="KAL0456476.1"/>
    </source>
</evidence>
<dbReference type="InterPro" id="IPR027806">
    <property type="entry name" value="HARBI1_dom"/>
</dbReference>
<proteinExistence type="inferred from homology"/>
<keyword evidence="6" id="KW-0378">Hydrolase</keyword>
<evidence type="ECO:0000256" key="2">
    <source>
        <dbReference type="ARBA" id="ARBA00004123"/>
    </source>
</evidence>
<evidence type="ECO:0000259" key="8">
    <source>
        <dbReference type="Pfam" id="PF13359"/>
    </source>
</evidence>
<dbReference type="GO" id="GO:0016787">
    <property type="term" value="F:hydrolase activity"/>
    <property type="evidence" value="ECO:0007669"/>
    <property type="project" value="UniProtKB-KW"/>
</dbReference>
<comment type="similarity">
    <text evidence="3">Belongs to the HARBI1 family.</text>
</comment>
<reference evidence="9" key="2">
    <citation type="journal article" date="2024" name="Plant">
        <title>Genomic evolution and insights into agronomic trait innovations of Sesamum species.</title>
        <authorList>
            <person name="Miao H."/>
            <person name="Wang L."/>
            <person name="Qu L."/>
            <person name="Liu H."/>
            <person name="Sun Y."/>
            <person name="Le M."/>
            <person name="Wang Q."/>
            <person name="Wei S."/>
            <person name="Zheng Y."/>
            <person name="Lin W."/>
            <person name="Duan Y."/>
            <person name="Cao H."/>
            <person name="Xiong S."/>
            <person name="Wang X."/>
            <person name="Wei L."/>
            <person name="Li C."/>
            <person name="Ma Q."/>
            <person name="Ju M."/>
            <person name="Zhao R."/>
            <person name="Li G."/>
            <person name="Mu C."/>
            <person name="Tian Q."/>
            <person name="Mei H."/>
            <person name="Zhang T."/>
            <person name="Gao T."/>
            <person name="Zhang H."/>
        </authorList>
    </citation>
    <scope>NUCLEOTIDE SEQUENCE</scope>
    <source>
        <strain evidence="9">KEN1</strain>
    </source>
</reference>
<dbReference type="InterPro" id="IPR045249">
    <property type="entry name" value="HARBI1-like"/>
</dbReference>
<comment type="subcellular location">
    <subcellularLocation>
        <location evidence="2">Nucleus</location>
    </subcellularLocation>
</comment>
<name>A0AAW2XW99_9LAMI</name>
<protein>
    <recommendedName>
        <fullName evidence="8">DDE Tnp4 domain-containing protein</fullName>
    </recommendedName>
</protein>
<accession>A0AAW2XW99</accession>
<feature type="domain" description="DDE Tnp4" evidence="8">
    <location>
        <begin position="8"/>
        <end position="99"/>
    </location>
</feature>
<sequence>MPCGNASKYYLVDAGFTNYQYFLALYRGIGYHLAEYRGLGCRHRTPHDMFNHAHSRLRNLIERCFDVLKRCFSMLQRGMPSYPDHHQVDIVIACYTLHNFIRRFSNNDIIFNKTEEDNPPDMDSFYHRGHPTITKIEAQCTLRDSIAMQIWASNNPN</sequence>
<dbReference type="EMBL" id="JACGWN010000003">
    <property type="protein sequence ID" value="KAL0456476.1"/>
    <property type="molecule type" value="Genomic_DNA"/>
</dbReference>